<evidence type="ECO:0000256" key="3">
    <source>
        <dbReference type="ARBA" id="ARBA00022692"/>
    </source>
</evidence>
<keyword evidence="7" id="KW-1185">Reference proteome</keyword>
<evidence type="ECO:0000256" key="2">
    <source>
        <dbReference type="ARBA" id="ARBA00006843"/>
    </source>
</evidence>
<dbReference type="GeneID" id="111136913"/>
<keyword evidence="5 6" id="KW-0472">Membrane</keyword>
<gene>
    <name evidence="8" type="primary">LOC111136913</name>
</gene>
<evidence type="ECO:0000256" key="6">
    <source>
        <dbReference type="SAM" id="Phobius"/>
    </source>
</evidence>
<dbReference type="Proteomes" id="UP000694844">
    <property type="component" value="Chromosome 5"/>
</dbReference>
<feature type="transmembrane region" description="Helical" evidence="6">
    <location>
        <begin position="75"/>
        <end position="96"/>
    </location>
</feature>
<dbReference type="InterPro" id="IPR051423">
    <property type="entry name" value="CD225/Dispanin"/>
</dbReference>
<proteinExistence type="inferred from homology"/>
<dbReference type="RefSeq" id="XP_022343789.1">
    <property type="nucleotide sequence ID" value="XM_022488081.1"/>
</dbReference>
<dbReference type="PANTHER" id="PTHR14948:SF25">
    <property type="entry name" value="DUF4190 DOMAIN-CONTAINING PROTEIN"/>
    <property type="match status" value="1"/>
</dbReference>
<dbReference type="KEGG" id="cvn:111136913"/>
<accession>A0A8B8EUZ1</accession>
<evidence type="ECO:0000256" key="1">
    <source>
        <dbReference type="ARBA" id="ARBA00004370"/>
    </source>
</evidence>
<reference evidence="8" key="1">
    <citation type="submission" date="2025-08" db="UniProtKB">
        <authorList>
            <consortium name="RefSeq"/>
        </authorList>
    </citation>
    <scope>IDENTIFICATION</scope>
    <source>
        <tissue evidence="8">Whole sample</tissue>
    </source>
</reference>
<comment type="similarity">
    <text evidence="2">Belongs to the CD225/Dispanin family.</text>
</comment>
<keyword evidence="3 6" id="KW-0812">Transmembrane</keyword>
<dbReference type="PANTHER" id="PTHR14948">
    <property type="entry name" value="NG5"/>
    <property type="match status" value="1"/>
</dbReference>
<organism evidence="7 8">
    <name type="scientific">Crassostrea virginica</name>
    <name type="common">Eastern oyster</name>
    <dbReference type="NCBI Taxonomy" id="6565"/>
    <lineage>
        <taxon>Eukaryota</taxon>
        <taxon>Metazoa</taxon>
        <taxon>Spiralia</taxon>
        <taxon>Lophotrochozoa</taxon>
        <taxon>Mollusca</taxon>
        <taxon>Bivalvia</taxon>
        <taxon>Autobranchia</taxon>
        <taxon>Pteriomorphia</taxon>
        <taxon>Ostreida</taxon>
        <taxon>Ostreoidea</taxon>
        <taxon>Ostreidae</taxon>
        <taxon>Crassostrea</taxon>
    </lineage>
</organism>
<name>A0A8B8EUZ1_CRAVI</name>
<protein>
    <submittedName>
        <fullName evidence="8">Proline-rich transmembrane protein 1-like</fullName>
    </submittedName>
</protein>
<sequence length="149" mass="16898">METFPAVKYSRLGGTEEQELPYTCNTSKTYGTSGSRYQIVHGHRNPLDVEKTEYPPSSENDLIRVHKPLKDRLKYAIPVCLFCFFPTGILAIKYALQARSAWRQGEIKKAREKSSISKDFIRASVCLGMIAYILILVVILSILIFNVHS</sequence>
<dbReference type="InterPro" id="IPR007593">
    <property type="entry name" value="CD225/Dispanin_fam"/>
</dbReference>
<feature type="transmembrane region" description="Helical" evidence="6">
    <location>
        <begin position="120"/>
        <end position="145"/>
    </location>
</feature>
<evidence type="ECO:0000256" key="5">
    <source>
        <dbReference type="ARBA" id="ARBA00023136"/>
    </source>
</evidence>
<evidence type="ECO:0000313" key="7">
    <source>
        <dbReference type="Proteomes" id="UP000694844"/>
    </source>
</evidence>
<comment type="subcellular location">
    <subcellularLocation>
        <location evidence="1">Membrane</location>
    </subcellularLocation>
</comment>
<evidence type="ECO:0000256" key="4">
    <source>
        <dbReference type="ARBA" id="ARBA00022989"/>
    </source>
</evidence>
<dbReference type="AlphaFoldDB" id="A0A8B8EUZ1"/>
<evidence type="ECO:0000313" key="8">
    <source>
        <dbReference type="RefSeq" id="XP_022343789.1"/>
    </source>
</evidence>
<dbReference type="OrthoDB" id="5989802at2759"/>
<keyword evidence="4 6" id="KW-1133">Transmembrane helix</keyword>
<dbReference type="GO" id="GO:0016020">
    <property type="term" value="C:membrane"/>
    <property type="evidence" value="ECO:0007669"/>
    <property type="project" value="UniProtKB-SubCell"/>
</dbReference>
<dbReference type="Pfam" id="PF04505">
    <property type="entry name" value="CD225"/>
    <property type="match status" value="1"/>
</dbReference>